<dbReference type="eggNOG" id="COG3009">
    <property type="taxonomic scope" value="Bacteria"/>
</dbReference>
<feature type="domain" description="ABC-type transport auxiliary lipoprotein component" evidence="1">
    <location>
        <begin position="32"/>
        <end position="184"/>
    </location>
</feature>
<dbReference type="SUPFAM" id="SSF159594">
    <property type="entry name" value="XCC0632-like"/>
    <property type="match status" value="1"/>
</dbReference>
<reference evidence="2 3" key="2">
    <citation type="journal article" date="2015" name="Antonie Van Leeuwenhoek">
        <title>Thioclava indica sp. nov., isolated from surface seawater of the Indian Ocean.</title>
        <authorList>
            <person name="Liu Y."/>
            <person name="Lai Q."/>
            <person name="Du J."/>
            <person name="Xu H."/>
            <person name="Jiang L."/>
            <person name="Shao Z."/>
        </authorList>
    </citation>
    <scope>NUCLEOTIDE SEQUENCE [LARGE SCALE GENOMIC DNA]</scope>
    <source>
        <strain evidence="2 3">13D2W-2</strain>
    </source>
</reference>
<dbReference type="OrthoDB" id="7858211at2"/>
<keyword evidence="3" id="KW-1185">Reference proteome</keyword>
<protein>
    <recommendedName>
        <fullName evidence="1">ABC-type transport auxiliary lipoprotein component domain-containing protein</fullName>
    </recommendedName>
</protein>
<dbReference type="InterPro" id="IPR005586">
    <property type="entry name" value="ABC_trans_aux"/>
</dbReference>
<dbReference type="RefSeq" id="WP_051855776.1">
    <property type="nucleotide sequence ID" value="NZ_AQRC01000006.1"/>
</dbReference>
<proteinExistence type="predicted"/>
<evidence type="ECO:0000313" key="3">
    <source>
        <dbReference type="Proteomes" id="UP000028607"/>
    </source>
</evidence>
<dbReference type="PROSITE" id="PS51257">
    <property type="entry name" value="PROKAR_LIPOPROTEIN"/>
    <property type="match status" value="1"/>
</dbReference>
<gene>
    <name evidence="2" type="ORF">DW2_09516</name>
</gene>
<sequence length="187" mass="20100">MSGLRLLPLCLLALAACSDPEKVARYPIDPPTAQKVLPDRLGRAELREVTMPQYATAQEIPYQTADGALRSNPDNLWANDPAQAVTQALARQISGLTGATVLAEPWPLSSPPARRIEVRIEQMLPGSDGLLHVAGVYFVTPAGGEIGRDIVRRFDFTVPIADQEPGTIAKAQSLAVTELARRIAQLG</sequence>
<dbReference type="Pfam" id="PF03886">
    <property type="entry name" value="ABC_trans_aux"/>
    <property type="match status" value="1"/>
</dbReference>
<evidence type="ECO:0000259" key="1">
    <source>
        <dbReference type="Pfam" id="PF03886"/>
    </source>
</evidence>
<evidence type="ECO:0000313" key="2">
    <source>
        <dbReference type="EMBL" id="KFE35203.1"/>
    </source>
</evidence>
<dbReference type="AlphaFoldDB" id="A0A085TWV6"/>
<dbReference type="PATRIC" id="fig|1317124.6.peg.1931"/>
<organism evidence="2 3">
    <name type="scientific">Thioclava atlantica</name>
    <dbReference type="NCBI Taxonomy" id="1317124"/>
    <lineage>
        <taxon>Bacteria</taxon>
        <taxon>Pseudomonadati</taxon>
        <taxon>Pseudomonadota</taxon>
        <taxon>Alphaproteobacteria</taxon>
        <taxon>Rhodobacterales</taxon>
        <taxon>Paracoccaceae</taxon>
        <taxon>Thioclava</taxon>
    </lineage>
</organism>
<dbReference type="Gene3D" id="3.40.50.10610">
    <property type="entry name" value="ABC-type transport auxiliary lipoprotein component"/>
    <property type="match status" value="1"/>
</dbReference>
<dbReference type="EMBL" id="AQRC01000006">
    <property type="protein sequence ID" value="KFE35203.1"/>
    <property type="molecule type" value="Genomic_DNA"/>
</dbReference>
<dbReference type="STRING" id="1317124.DW2_09516"/>
<name>A0A085TWV6_9RHOB</name>
<comment type="caution">
    <text evidence="2">The sequence shown here is derived from an EMBL/GenBank/DDBJ whole genome shotgun (WGS) entry which is preliminary data.</text>
</comment>
<dbReference type="Proteomes" id="UP000028607">
    <property type="component" value="Unassembled WGS sequence"/>
</dbReference>
<accession>A0A085TWV6</accession>
<reference evidence="3" key="1">
    <citation type="submission" date="2013-04" db="EMBL/GenBank/DDBJ databases">
        <title>Thioclava sp. 13D2W-2 Genome Sequencing.</title>
        <authorList>
            <person name="Lai Q."/>
            <person name="Li G."/>
            <person name="Shao Z."/>
        </authorList>
    </citation>
    <scope>NUCLEOTIDE SEQUENCE [LARGE SCALE GENOMIC DNA]</scope>
    <source>
        <strain evidence="3">13D2W-2</strain>
    </source>
</reference>